<dbReference type="GO" id="GO:0003735">
    <property type="term" value="F:structural constituent of ribosome"/>
    <property type="evidence" value="ECO:0007669"/>
    <property type="project" value="InterPro"/>
</dbReference>
<accession>A0A0L7QVH9</accession>
<dbReference type="EMBL" id="KQ414726">
    <property type="protein sequence ID" value="KOC62642.1"/>
    <property type="molecule type" value="Genomic_DNA"/>
</dbReference>
<protein>
    <recommendedName>
        <fullName evidence="6">Large ribosomal subunit protein mL43</fullName>
    </recommendedName>
</protein>
<dbReference type="InterPro" id="IPR036249">
    <property type="entry name" value="Thioredoxin-like_sf"/>
</dbReference>
<gene>
    <name evidence="8" type="ORF">WH47_05284</name>
</gene>
<dbReference type="STRING" id="597456.A0A0L7QVH9"/>
<evidence type="ECO:0000313" key="9">
    <source>
        <dbReference type="Proteomes" id="UP000053825"/>
    </source>
</evidence>
<evidence type="ECO:0000256" key="2">
    <source>
        <dbReference type="ARBA" id="ARBA00006073"/>
    </source>
</evidence>
<name>A0A0L7QVH9_9HYME</name>
<dbReference type="GO" id="GO:0032543">
    <property type="term" value="P:mitochondrial translation"/>
    <property type="evidence" value="ECO:0007669"/>
    <property type="project" value="InterPro"/>
</dbReference>
<dbReference type="InterPro" id="IPR007741">
    <property type="entry name" value="Ribosomal_mL43/mS25/NADH_DH"/>
</dbReference>
<dbReference type="Proteomes" id="UP000053825">
    <property type="component" value="Unassembled WGS sequence"/>
</dbReference>
<evidence type="ECO:0000256" key="3">
    <source>
        <dbReference type="ARBA" id="ARBA00022980"/>
    </source>
</evidence>
<keyword evidence="3 8" id="KW-0689">Ribosomal protein</keyword>
<comment type="subcellular location">
    <subcellularLocation>
        <location evidence="1">Mitochondrion</location>
    </subcellularLocation>
</comment>
<sequence>MSNKNLFMKFGYLRAPFALGIGRYVCQLQRITIKFCKSHGGSLGVRHFLENDLINYAKENPGVVVYVKPRRHRNPIIKAEYLNGEVHWMCVGNYSREDVIQWMELMKTQYHNGSEYRLLRMWHTDFPSIQEPWSPYTFKDPAFNTAKLPDKKLGEYVKLEPTATEQLINLFKDQQKAAKLQEEDEIQGTVG</sequence>
<reference evidence="8 9" key="1">
    <citation type="submission" date="2015-07" db="EMBL/GenBank/DDBJ databases">
        <title>The genome of Habropoda laboriosa.</title>
        <authorList>
            <person name="Pan H."/>
            <person name="Kapheim K."/>
        </authorList>
    </citation>
    <scope>NUCLEOTIDE SEQUENCE [LARGE SCALE GENOMIC DNA]</scope>
    <source>
        <strain evidence="8">0110345459</strain>
    </source>
</reference>
<dbReference type="SMART" id="SM00916">
    <property type="entry name" value="L51_S25_CI-B8"/>
    <property type="match status" value="1"/>
</dbReference>
<evidence type="ECO:0000313" key="8">
    <source>
        <dbReference type="EMBL" id="KOC62642.1"/>
    </source>
</evidence>
<evidence type="ECO:0000256" key="5">
    <source>
        <dbReference type="ARBA" id="ARBA00023274"/>
    </source>
</evidence>
<dbReference type="OrthoDB" id="88at2759"/>
<dbReference type="PANTHER" id="PTHR21396:SF2">
    <property type="entry name" value="LARGE RIBOSOMAL SUBUNIT PROTEIN ML43"/>
    <property type="match status" value="1"/>
</dbReference>
<dbReference type="InterPro" id="IPR039927">
    <property type="entry name" value="Ribosomal_mL43"/>
</dbReference>
<dbReference type="Gene3D" id="3.40.30.10">
    <property type="entry name" value="Glutaredoxin"/>
    <property type="match status" value="1"/>
</dbReference>
<keyword evidence="9" id="KW-1185">Reference proteome</keyword>
<evidence type="ECO:0000256" key="6">
    <source>
        <dbReference type="ARBA" id="ARBA00035188"/>
    </source>
</evidence>
<evidence type="ECO:0000259" key="7">
    <source>
        <dbReference type="SMART" id="SM00916"/>
    </source>
</evidence>
<evidence type="ECO:0000256" key="4">
    <source>
        <dbReference type="ARBA" id="ARBA00023128"/>
    </source>
</evidence>
<dbReference type="Pfam" id="PF05047">
    <property type="entry name" value="L51_S25_CI-B8"/>
    <property type="match status" value="1"/>
</dbReference>
<dbReference type="PANTHER" id="PTHR21396">
    <property type="entry name" value="39S RIBOSOMAL PROTEIN L43"/>
    <property type="match status" value="1"/>
</dbReference>
<evidence type="ECO:0000256" key="1">
    <source>
        <dbReference type="ARBA" id="ARBA00004173"/>
    </source>
</evidence>
<dbReference type="GO" id="GO:0005762">
    <property type="term" value="C:mitochondrial large ribosomal subunit"/>
    <property type="evidence" value="ECO:0007669"/>
    <property type="project" value="TreeGrafter"/>
</dbReference>
<keyword evidence="5" id="KW-0687">Ribonucleoprotein</keyword>
<proteinExistence type="inferred from homology"/>
<dbReference type="AlphaFoldDB" id="A0A0L7QVH9"/>
<comment type="similarity">
    <text evidence="2">Belongs to the mitochondrion-specific ribosomal protein mL43 family.</text>
</comment>
<dbReference type="SUPFAM" id="SSF52833">
    <property type="entry name" value="Thioredoxin-like"/>
    <property type="match status" value="1"/>
</dbReference>
<keyword evidence="4" id="KW-0496">Mitochondrion</keyword>
<organism evidence="8 9">
    <name type="scientific">Habropoda laboriosa</name>
    <dbReference type="NCBI Taxonomy" id="597456"/>
    <lineage>
        <taxon>Eukaryota</taxon>
        <taxon>Metazoa</taxon>
        <taxon>Ecdysozoa</taxon>
        <taxon>Arthropoda</taxon>
        <taxon>Hexapoda</taxon>
        <taxon>Insecta</taxon>
        <taxon>Pterygota</taxon>
        <taxon>Neoptera</taxon>
        <taxon>Endopterygota</taxon>
        <taxon>Hymenoptera</taxon>
        <taxon>Apocrita</taxon>
        <taxon>Aculeata</taxon>
        <taxon>Apoidea</taxon>
        <taxon>Anthophila</taxon>
        <taxon>Apidae</taxon>
        <taxon>Habropoda</taxon>
    </lineage>
</organism>
<feature type="domain" description="Ribosomal protein/NADH dehydrogenase" evidence="7">
    <location>
        <begin position="37"/>
        <end position="110"/>
    </location>
</feature>